<keyword evidence="5" id="KW-1185">Reference proteome</keyword>
<dbReference type="InterPro" id="IPR013094">
    <property type="entry name" value="AB_hydrolase_3"/>
</dbReference>
<dbReference type="Pfam" id="PF07859">
    <property type="entry name" value="Abhydrolase_3"/>
    <property type="match status" value="1"/>
</dbReference>
<dbReference type="Proteomes" id="UP000516437">
    <property type="component" value="Chromosome 7"/>
</dbReference>
<evidence type="ECO:0000256" key="2">
    <source>
        <dbReference type="PROSITE-ProRule" id="PRU10038"/>
    </source>
</evidence>
<evidence type="ECO:0000313" key="4">
    <source>
        <dbReference type="EMBL" id="KAB1207111.1"/>
    </source>
</evidence>
<evidence type="ECO:0000259" key="3">
    <source>
        <dbReference type="Pfam" id="PF07859"/>
    </source>
</evidence>
<accession>A0A6A1V3B3</accession>
<feature type="active site" evidence="2">
    <location>
        <position position="163"/>
    </location>
</feature>
<comment type="similarity">
    <text evidence="1">Belongs to the 'GDXG' lipolytic enzyme family.</text>
</comment>
<sequence length="302" mass="33296">MESSAKAVAHDFPPFFRVFEDGTVERLLGTETVPPTTDSFTGVQSKDVTISAETGVSARLFLPKTASSTHKLPLLIYVHGGAFSIESPFSPAYHSHVSSLVAEANVVALSIHYRRAPEHPLPIAYDDTWAAMKWAATHCRCNGPEAWLNDHVDFERVFVAGDSAGANIAHVMVRKAGDDGLEGVKIVGMVLVHPYFGNDRPDKLLDFVFPTISGPNDHRIYPNKDSNLSSLGCNRVLILVAERDWLNERGRTYYEALKQSGWGGTVEIVETEGEDHVFHLFNPNCDKALALLKQMASFFNQV</sequence>
<dbReference type="OrthoDB" id="408631at2759"/>
<comment type="caution">
    <text evidence="4">The sequence shown here is derived from an EMBL/GenBank/DDBJ whole genome shotgun (WGS) entry which is preliminary data.</text>
</comment>
<dbReference type="PANTHER" id="PTHR23024">
    <property type="entry name" value="ARYLACETAMIDE DEACETYLASE"/>
    <property type="match status" value="1"/>
</dbReference>
<dbReference type="SUPFAM" id="SSF53474">
    <property type="entry name" value="alpha/beta-Hydrolases"/>
    <property type="match status" value="1"/>
</dbReference>
<evidence type="ECO:0000313" key="5">
    <source>
        <dbReference type="Proteomes" id="UP000516437"/>
    </source>
</evidence>
<dbReference type="InterPro" id="IPR050466">
    <property type="entry name" value="Carboxylest/Gibb_receptor"/>
</dbReference>
<reference evidence="4 5" key="1">
    <citation type="journal article" date="2019" name="Plant Biotechnol. J.">
        <title>The red bayberry genome and genetic basis of sex determination.</title>
        <authorList>
            <person name="Jia H.M."/>
            <person name="Jia H.J."/>
            <person name="Cai Q.L."/>
            <person name="Wang Y."/>
            <person name="Zhao H.B."/>
            <person name="Yang W.F."/>
            <person name="Wang G.Y."/>
            <person name="Li Y.H."/>
            <person name="Zhan D.L."/>
            <person name="Shen Y.T."/>
            <person name="Niu Q.F."/>
            <person name="Chang L."/>
            <person name="Qiu J."/>
            <person name="Zhao L."/>
            <person name="Xie H.B."/>
            <person name="Fu W.Y."/>
            <person name="Jin J."/>
            <person name="Li X.W."/>
            <person name="Jiao Y."/>
            <person name="Zhou C.C."/>
            <person name="Tu T."/>
            <person name="Chai C.Y."/>
            <person name="Gao J.L."/>
            <person name="Fan L.J."/>
            <person name="van de Weg E."/>
            <person name="Wang J.Y."/>
            <person name="Gao Z.S."/>
        </authorList>
    </citation>
    <scope>NUCLEOTIDE SEQUENCE [LARGE SCALE GENOMIC DNA]</scope>
    <source>
        <tissue evidence="4">Leaves</tissue>
    </source>
</reference>
<dbReference type="InterPro" id="IPR033140">
    <property type="entry name" value="Lipase_GDXG_put_SER_AS"/>
</dbReference>
<dbReference type="InterPro" id="IPR029058">
    <property type="entry name" value="AB_hydrolase_fold"/>
</dbReference>
<protein>
    <submittedName>
        <fullName evidence="4">Putative carboxylesterase 2</fullName>
    </submittedName>
</protein>
<dbReference type="PROSITE" id="PS01174">
    <property type="entry name" value="LIPASE_GDXG_SER"/>
    <property type="match status" value="1"/>
</dbReference>
<gene>
    <name evidence="4" type="ORF">CJ030_MR7G011432</name>
</gene>
<organism evidence="4 5">
    <name type="scientific">Morella rubra</name>
    <name type="common">Chinese bayberry</name>
    <dbReference type="NCBI Taxonomy" id="262757"/>
    <lineage>
        <taxon>Eukaryota</taxon>
        <taxon>Viridiplantae</taxon>
        <taxon>Streptophyta</taxon>
        <taxon>Embryophyta</taxon>
        <taxon>Tracheophyta</taxon>
        <taxon>Spermatophyta</taxon>
        <taxon>Magnoliopsida</taxon>
        <taxon>eudicotyledons</taxon>
        <taxon>Gunneridae</taxon>
        <taxon>Pentapetalae</taxon>
        <taxon>rosids</taxon>
        <taxon>fabids</taxon>
        <taxon>Fagales</taxon>
        <taxon>Myricaceae</taxon>
        <taxon>Morella</taxon>
    </lineage>
</organism>
<dbReference type="EMBL" id="RXIC02000025">
    <property type="protein sequence ID" value="KAB1207111.1"/>
    <property type="molecule type" value="Genomic_DNA"/>
</dbReference>
<dbReference type="Gene3D" id="3.40.50.1820">
    <property type="entry name" value="alpha/beta hydrolase"/>
    <property type="match status" value="1"/>
</dbReference>
<dbReference type="AlphaFoldDB" id="A0A6A1V3B3"/>
<dbReference type="GO" id="GO:0016787">
    <property type="term" value="F:hydrolase activity"/>
    <property type="evidence" value="ECO:0007669"/>
    <property type="project" value="InterPro"/>
</dbReference>
<dbReference type="PANTHER" id="PTHR23024:SF429">
    <property type="entry name" value="ALPHA_BETA HYDROLASE FOLD PROTEIN"/>
    <property type="match status" value="1"/>
</dbReference>
<feature type="domain" description="Alpha/beta hydrolase fold-3" evidence="3">
    <location>
        <begin position="75"/>
        <end position="279"/>
    </location>
</feature>
<name>A0A6A1V3B3_9ROSI</name>
<evidence type="ECO:0000256" key="1">
    <source>
        <dbReference type="ARBA" id="ARBA00010515"/>
    </source>
</evidence>
<proteinExistence type="inferred from homology"/>